<dbReference type="VEuPathDB" id="VectorBase:GAUT001728"/>
<dbReference type="Proteomes" id="UP000078200">
    <property type="component" value="Unassembled WGS sequence"/>
</dbReference>
<proteinExistence type="predicted"/>
<sequence length="211" mass="24094">MKSPTFRHKHLRIAEGNHLSHGERHEKIVLPLNNVRPERTDASAAVREWTGLTRGGLVTNCFLLNCHASRLSLCSDITIVQSMRYSEAAKSSEYIECVTRFQGFPNVKMFSARTIRYLLSGACSCFNRWVLSSSSGTLQVTLYYIFVYGLTFVDDGASVVIPSGLIYRNKILLRLSETHSEEERTTKKTIFTLKRILDTHHHARYEKSTYD</sequence>
<dbReference type="AlphaFoldDB" id="A0A1A9UE44"/>
<evidence type="ECO:0000313" key="1">
    <source>
        <dbReference type="EnsemblMetazoa" id="GAUT001728-PA"/>
    </source>
</evidence>
<reference evidence="1" key="1">
    <citation type="submission" date="2020-05" db="UniProtKB">
        <authorList>
            <consortium name="EnsemblMetazoa"/>
        </authorList>
    </citation>
    <scope>IDENTIFICATION</scope>
    <source>
        <strain evidence="1">TTRI</strain>
    </source>
</reference>
<accession>A0A1A9UE44</accession>
<keyword evidence="2" id="KW-1185">Reference proteome</keyword>
<name>A0A1A9UE44_GLOAU</name>
<evidence type="ECO:0000313" key="2">
    <source>
        <dbReference type="Proteomes" id="UP000078200"/>
    </source>
</evidence>
<organism evidence="1 2">
    <name type="scientific">Glossina austeni</name>
    <name type="common">Savannah tsetse fly</name>
    <dbReference type="NCBI Taxonomy" id="7395"/>
    <lineage>
        <taxon>Eukaryota</taxon>
        <taxon>Metazoa</taxon>
        <taxon>Ecdysozoa</taxon>
        <taxon>Arthropoda</taxon>
        <taxon>Hexapoda</taxon>
        <taxon>Insecta</taxon>
        <taxon>Pterygota</taxon>
        <taxon>Neoptera</taxon>
        <taxon>Endopterygota</taxon>
        <taxon>Diptera</taxon>
        <taxon>Brachycera</taxon>
        <taxon>Muscomorpha</taxon>
        <taxon>Hippoboscoidea</taxon>
        <taxon>Glossinidae</taxon>
        <taxon>Glossina</taxon>
    </lineage>
</organism>
<protein>
    <submittedName>
        <fullName evidence="1">Uncharacterized protein</fullName>
    </submittedName>
</protein>
<dbReference type="EnsemblMetazoa" id="GAUT001728-RA">
    <property type="protein sequence ID" value="GAUT001728-PA"/>
    <property type="gene ID" value="GAUT001728"/>
</dbReference>